<keyword evidence="3" id="KW-0862">Zinc</keyword>
<evidence type="ECO:0000313" key="4">
    <source>
        <dbReference type="EMBL" id="KAH3723439.1"/>
    </source>
</evidence>
<keyword evidence="5" id="KW-1185">Reference proteome</keyword>
<name>A0A9D4CE08_DREPO</name>
<dbReference type="Proteomes" id="UP000828390">
    <property type="component" value="Unassembled WGS sequence"/>
</dbReference>
<reference evidence="4" key="2">
    <citation type="submission" date="2020-11" db="EMBL/GenBank/DDBJ databases">
        <authorList>
            <person name="McCartney M.A."/>
            <person name="Auch B."/>
            <person name="Kono T."/>
            <person name="Mallez S."/>
            <person name="Becker A."/>
            <person name="Gohl D.M."/>
            <person name="Silverstein K.A.T."/>
            <person name="Koren S."/>
            <person name="Bechman K.B."/>
            <person name="Herman A."/>
            <person name="Abrahante J.E."/>
            <person name="Garbe J."/>
        </authorList>
    </citation>
    <scope>NUCLEOTIDE SEQUENCE</scope>
    <source>
        <strain evidence="4">Duluth1</strain>
        <tissue evidence="4">Whole animal</tissue>
    </source>
</reference>
<keyword evidence="2" id="KW-0863">Zinc-finger</keyword>
<organism evidence="4 5">
    <name type="scientific">Dreissena polymorpha</name>
    <name type="common">Zebra mussel</name>
    <name type="synonym">Mytilus polymorpha</name>
    <dbReference type="NCBI Taxonomy" id="45954"/>
    <lineage>
        <taxon>Eukaryota</taxon>
        <taxon>Metazoa</taxon>
        <taxon>Spiralia</taxon>
        <taxon>Lophotrochozoa</taxon>
        <taxon>Mollusca</taxon>
        <taxon>Bivalvia</taxon>
        <taxon>Autobranchia</taxon>
        <taxon>Heteroconchia</taxon>
        <taxon>Euheterodonta</taxon>
        <taxon>Imparidentia</taxon>
        <taxon>Neoheterodontei</taxon>
        <taxon>Myida</taxon>
        <taxon>Dreissenoidea</taxon>
        <taxon>Dreissenidae</taxon>
        <taxon>Dreissena</taxon>
    </lineage>
</organism>
<dbReference type="AlphaFoldDB" id="A0A9D4CE08"/>
<comment type="caution">
    <text evidence="4">The sequence shown here is derived from an EMBL/GenBank/DDBJ whole genome shotgun (WGS) entry which is preliminary data.</text>
</comment>
<proteinExistence type="predicted"/>
<protein>
    <recommendedName>
        <fullName evidence="6">RING-type domain-containing protein</fullName>
    </recommendedName>
</protein>
<dbReference type="PANTHER" id="PTHR25462">
    <property type="entry name" value="BONUS, ISOFORM C-RELATED"/>
    <property type="match status" value="1"/>
</dbReference>
<dbReference type="EMBL" id="JAIWYP010000012">
    <property type="protein sequence ID" value="KAH3723439.1"/>
    <property type="molecule type" value="Genomic_DNA"/>
</dbReference>
<dbReference type="PROSITE" id="PS00518">
    <property type="entry name" value="ZF_RING_1"/>
    <property type="match status" value="1"/>
</dbReference>
<sequence length="556" mass="63546">MDWCPLSFGTFLKPQLLPCLHAMCFTCLNEYARASGIFLWSVCILERSAPEGGVSKFDDKQYIKVEQTLERALAAAHVCNEKKYSTPVPRRERNFRREHLRLNVVRTHALVSLTGPEGRHFLTMTGYWDNHINEELTLYCRTCQYPMYMRCRPTTHDDHTTENLMDFASRIRRDLRVRDVEDMGALEWDMLTVTQTIATANQMADFGSDIKDIIGSLKLAKKEVSLSLTDIKFNFEFTFQTHAEMGLRYLVGRLSTDLTRPAASPSAKWIKRITFGQCIRTTSLRRDVNCLAIYSDGNAHVSCREEHSVKRFDRIFAPGFELLTLGQSINVIEYIISHQQYEVFCNLEAKRPYVKISVDETSVQWHFTRDFYFKKVDDASVQWHFTRDKGSRRRSFFRTQQCARIRDYPIPVCCLELPVPEGDVSQFEDDQQDGTDARACPGGHVPCEGNTSVSHPRVFSHTPVFLSLGAKKRTPPSAASTARTYVASVARPGQEARHFIMKTERNPPSCAIRVAIKGDSLGEIRDIFQRDEGLSTCRTSSRFNVGHTSRILSNCL</sequence>
<dbReference type="InterPro" id="IPR047153">
    <property type="entry name" value="TRIM45/56/19-like"/>
</dbReference>
<accession>A0A9D4CE08</accession>
<dbReference type="InterPro" id="IPR017907">
    <property type="entry name" value="Znf_RING_CS"/>
</dbReference>
<reference evidence="4" key="1">
    <citation type="journal article" date="2019" name="bioRxiv">
        <title>The Genome of the Zebra Mussel, Dreissena polymorpha: A Resource for Invasive Species Research.</title>
        <authorList>
            <person name="McCartney M.A."/>
            <person name="Auch B."/>
            <person name="Kono T."/>
            <person name="Mallez S."/>
            <person name="Zhang Y."/>
            <person name="Obille A."/>
            <person name="Becker A."/>
            <person name="Abrahante J.E."/>
            <person name="Garbe J."/>
            <person name="Badalamenti J.P."/>
            <person name="Herman A."/>
            <person name="Mangelson H."/>
            <person name="Liachko I."/>
            <person name="Sullivan S."/>
            <person name="Sone E.D."/>
            <person name="Koren S."/>
            <person name="Silverstein K.A.T."/>
            <person name="Beckman K.B."/>
            <person name="Gohl D.M."/>
        </authorList>
    </citation>
    <scope>NUCLEOTIDE SEQUENCE</scope>
    <source>
        <strain evidence="4">Duluth1</strain>
        <tissue evidence="4">Whole animal</tissue>
    </source>
</reference>
<evidence type="ECO:0000313" key="5">
    <source>
        <dbReference type="Proteomes" id="UP000828390"/>
    </source>
</evidence>
<evidence type="ECO:0000256" key="3">
    <source>
        <dbReference type="ARBA" id="ARBA00022833"/>
    </source>
</evidence>
<gene>
    <name evidence="4" type="ORF">DPMN_049227</name>
</gene>
<dbReference type="SUPFAM" id="SSF57845">
    <property type="entry name" value="B-box zinc-binding domain"/>
    <property type="match status" value="1"/>
</dbReference>
<dbReference type="Gene3D" id="3.30.160.60">
    <property type="entry name" value="Classic Zinc Finger"/>
    <property type="match status" value="1"/>
</dbReference>
<keyword evidence="1" id="KW-0479">Metal-binding</keyword>
<dbReference type="GO" id="GO:0008270">
    <property type="term" value="F:zinc ion binding"/>
    <property type="evidence" value="ECO:0007669"/>
    <property type="project" value="UniProtKB-KW"/>
</dbReference>
<evidence type="ECO:0008006" key="6">
    <source>
        <dbReference type="Google" id="ProtNLM"/>
    </source>
</evidence>
<dbReference type="PANTHER" id="PTHR25462:SF296">
    <property type="entry name" value="MEIOTIC P26, ISOFORM F"/>
    <property type="match status" value="1"/>
</dbReference>
<evidence type="ECO:0000256" key="1">
    <source>
        <dbReference type="ARBA" id="ARBA00022723"/>
    </source>
</evidence>
<evidence type="ECO:0000256" key="2">
    <source>
        <dbReference type="ARBA" id="ARBA00022771"/>
    </source>
</evidence>